<dbReference type="Gene3D" id="3.90.550.10">
    <property type="entry name" value="Spore Coat Polysaccharide Biosynthesis Protein SpsA, Chain A"/>
    <property type="match status" value="1"/>
</dbReference>
<dbReference type="EMBL" id="BART01026989">
    <property type="protein sequence ID" value="GAH03328.1"/>
    <property type="molecule type" value="Genomic_DNA"/>
</dbReference>
<feature type="non-terminal residue" evidence="1">
    <location>
        <position position="144"/>
    </location>
</feature>
<organism evidence="1">
    <name type="scientific">marine sediment metagenome</name>
    <dbReference type="NCBI Taxonomy" id="412755"/>
    <lineage>
        <taxon>unclassified sequences</taxon>
        <taxon>metagenomes</taxon>
        <taxon>ecological metagenomes</taxon>
    </lineage>
</organism>
<protein>
    <submittedName>
        <fullName evidence="1">Uncharacterized protein</fullName>
    </submittedName>
</protein>
<dbReference type="InterPro" id="IPR029044">
    <property type="entry name" value="Nucleotide-diphossugar_trans"/>
</dbReference>
<reference evidence="1" key="1">
    <citation type="journal article" date="2014" name="Front. Microbiol.">
        <title>High frequency of phylogenetically diverse reductive dehalogenase-homologous genes in deep subseafloor sedimentary metagenomes.</title>
        <authorList>
            <person name="Kawai M."/>
            <person name="Futagami T."/>
            <person name="Toyoda A."/>
            <person name="Takaki Y."/>
            <person name="Nishi S."/>
            <person name="Hori S."/>
            <person name="Arai W."/>
            <person name="Tsubouchi T."/>
            <person name="Morono Y."/>
            <person name="Uchiyama I."/>
            <person name="Ito T."/>
            <person name="Fujiyama A."/>
            <person name="Inagaki F."/>
            <person name="Takami H."/>
        </authorList>
    </citation>
    <scope>NUCLEOTIDE SEQUENCE</scope>
    <source>
        <strain evidence="1">Expedition CK06-06</strain>
    </source>
</reference>
<gene>
    <name evidence="1" type="ORF">S01H4_47963</name>
</gene>
<sequence>MNGKPLYWYIFNTLSQISLINKIICNTDSVEIENMVKKDFPYVEIYFRPKHLEGGHISTNLLLLDTIETLNLNDKNNVFLQTHVTNPLLSKKTVEECINKYSQDSKSDSLYTVKQLQTRLYDKMGKAINHDPKELIPTQNLDPT</sequence>
<dbReference type="SUPFAM" id="SSF53448">
    <property type="entry name" value="Nucleotide-diphospho-sugar transferases"/>
    <property type="match status" value="1"/>
</dbReference>
<comment type="caution">
    <text evidence="1">The sequence shown here is derived from an EMBL/GenBank/DDBJ whole genome shotgun (WGS) entry which is preliminary data.</text>
</comment>
<dbReference type="AlphaFoldDB" id="X1E3T9"/>
<dbReference type="InterPro" id="IPR003329">
    <property type="entry name" value="Cytidylyl_trans"/>
</dbReference>
<dbReference type="GO" id="GO:0008781">
    <property type="term" value="F:N-acylneuraminate cytidylyltransferase activity"/>
    <property type="evidence" value="ECO:0007669"/>
    <property type="project" value="TreeGrafter"/>
</dbReference>
<evidence type="ECO:0000313" key="1">
    <source>
        <dbReference type="EMBL" id="GAH03328.1"/>
    </source>
</evidence>
<name>X1E3T9_9ZZZZ</name>
<accession>X1E3T9</accession>
<dbReference type="Pfam" id="PF02348">
    <property type="entry name" value="CTP_transf_3"/>
    <property type="match status" value="1"/>
</dbReference>
<dbReference type="PANTHER" id="PTHR21485">
    <property type="entry name" value="HAD SUPERFAMILY MEMBERS CMAS AND KDSC"/>
    <property type="match status" value="1"/>
</dbReference>
<dbReference type="PANTHER" id="PTHR21485:SF6">
    <property type="entry name" value="N-ACYLNEURAMINATE CYTIDYLYLTRANSFERASE-RELATED"/>
    <property type="match status" value="1"/>
</dbReference>
<dbReference type="InterPro" id="IPR050793">
    <property type="entry name" value="CMP-NeuNAc_synthase"/>
</dbReference>
<proteinExistence type="predicted"/>